<keyword evidence="5" id="KW-1185">Reference proteome</keyword>
<dbReference type="OrthoDB" id="6777749at2759"/>
<feature type="domain" description="Mutator-like transposase" evidence="3">
    <location>
        <begin position="3"/>
        <end position="158"/>
    </location>
</feature>
<reference evidence="4" key="1">
    <citation type="submission" date="2019-08" db="EMBL/GenBank/DDBJ databases">
        <title>The genome of the North American firefly Photinus pyralis.</title>
        <authorList>
            <consortium name="Photinus pyralis genome working group"/>
            <person name="Fallon T.R."/>
            <person name="Sander Lower S.E."/>
            <person name="Weng J.-K."/>
        </authorList>
    </citation>
    <scope>NUCLEOTIDE SEQUENCE</scope>
    <source>
        <strain evidence="4">TRF0915ILg1</strain>
        <tissue evidence="4">Whole body</tissue>
    </source>
</reference>
<dbReference type="Gene3D" id="3.90.320.10">
    <property type="match status" value="1"/>
</dbReference>
<dbReference type="Proteomes" id="UP000801492">
    <property type="component" value="Unassembled WGS sequence"/>
</dbReference>
<dbReference type="InterPro" id="IPR011335">
    <property type="entry name" value="Restrct_endonuc-II-like"/>
</dbReference>
<accession>A0A8K0G8F8</accession>
<evidence type="ECO:0000313" key="5">
    <source>
        <dbReference type="Proteomes" id="UP000801492"/>
    </source>
</evidence>
<name>A0A8K0G8F8_IGNLU</name>
<dbReference type="PANTHER" id="PTHR46609:SF8">
    <property type="entry name" value="YQAJ VIRAL RECOMBINASE DOMAIN-CONTAINING PROTEIN"/>
    <property type="match status" value="1"/>
</dbReference>
<feature type="domain" description="Mutator-like transposase" evidence="3">
    <location>
        <begin position="159"/>
        <end position="289"/>
    </location>
</feature>
<evidence type="ECO:0000313" key="4">
    <source>
        <dbReference type="EMBL" id="KAF2889994.1"/>
    </source>
</evidence>
<dbReference type="Pfam" id="PF20700">
    <property type="entry name" value="Mutator"/>
    <property type="match status" value="2"/>
</dbReference>
<dbReference type="InterPro" id="IPR049012">
    <property type="entry name" value="Mutator_transp_dom"/>
</dbReference>
<dbReference type="SUPFAM" id="SSF52980">
    <property type="entry name" value="Restriction endonuclease-like"/>
    <property type="match status" value="1"/>
</dbReference>
<dbReference type="PANTHER" id="PTHR46609">
    <property type="entry name" value="EXONUCLEASE, PHAGE-TYPE/RECB, C-TERMINAL DOMAIN-CONTAINING PROTEIN"/>
    <property type="match status" value="1"/>
</dbReference>
<feature type="non-terminal residue" evidence="4">
    <location>
        <position position="545"/>
    </location>
</feature>
<dbReference type="CDD" id="cd22343">
    <property type="entry name" value="PDDEXK_lambda_exonuclease-like"/>
    <property type="match status" value="1"/>
</dbReference>
<evidence type="ECO:0000259" key="3">
    <source>
        <dbReference type="Pfam" id="PF20700"/>
    </source>
</evidence>
<comment type="caution">
    <text evidence="4">The sequence shown here is derived from an EMBL/GenBank/DDBJ whole genome shotgun (WGS) entry which is preliminary data.</text>
</comment>
<dbReference type="EMBL" id="VTPC01059683">
    <property type="protein sequence ID" value="KAF2889994.1"/>
    <property type="molecule type" value="Genomic_DNA"/>
</dbReference>
<evidence type="ECO:0000256" key="1">
    <source>
        <dbReference type="SAM" id="MobiDB-lite"/>
    </source>
</evidence>
<dbReference type="InterPro" id="IPR011604">
    <property type="entry name" value="PDDEXK-like_dom_sf"/>
</dbReference>
<evidence type="ECO:0008006" key="6">
    <source>
        <dbReference type="Google" id="ProtNLM"/>
    </source>
</evidence>
<organism evidence="4 5">
    <name type="scientific">Ignelater luminosus</name>
    <name type="common">Cucubano</name>
    <name type="synonym">Pyrophorus luminosus</name>
    <dbReference type="NCBI Taxonomy" id="2038154"/>
    <lineage>
        <taxon>Eukaryota</taxon>
        <taxon>Metazoa</taxon>
        <taxon>Ecdysozoa</taxon>
        <taxon>Arthropoda</taxon>
        <taxon>Hexapoda</taxon>
        <taxon>Insecta</taxon>
        <taxon>Pterygota</taxon>
        <taxon>Neoptera</taxon>
        <taxon>Endopterygota</taxon>
        <taxon>Coleoptera</taxon>
        <taxon>Polyphaga</taxon>
        <taxon>Elateriformia</taxon>
        <taxon>Elateroidea</taxon>
        <taxon>Elateridae</taxon>
        <taxon>Agrypninae</taxon>
        <taxon>Pyrophorini</taxon>
        <taxon>Ignelater</taxon>
    </lineage>
</organism>
<dbReference type="GO" id="GO:0006281">
    <property type="term" value="P:DNA repair"/>
    <property type="evidence" value="ECO:0007669"/>
    <property type="project" value="UniProtKB-ARBA"/>
</dbReference>
<evidence type="ECO:0000259" key="2">
    <source>
        <dbReference type="Pfam" id="PF09588"/>
    </source>
</evidence>
<gene>
    <name evidence="4" type="ORF">ILUMI_16179</name>
</gene>
<proteinExistence type="predicted"/>
<feature type="domain" description="YqaJ viral recombinase" evidence="2">
    <location>
        <begin position="448"/>
        <end position="540"/>
    </location>
</feature>
<feature type="region of interest" description="Disordered" evidence="1">
    <location>
        <begin position="376"/>
        <end position="403"/>
    </location>
</feature>
<sequence>MGKIKFIKEHRRGVTSKLLFGCDTCCKILHVQTQPENTVETSNEALVWGSLNIGIGFSQLQELLSVLNTPTMAKKTYNRYEINVWKKWKNELCQQMKKAAEEERKLAIAEGSIENGVPYITVVVDGGWAKRSYGHGYSSMSGVACIIGEKTKKLLFIGPPTAMEQEIIVEGFNRSEQDYGIRYKYVIGDGDSSVYAQTIKKVSYGRFVQTLECANHVTRAFTSNLHKITTKTNYTVETRRILRSRISRFTVNVRTAITRCNNVQILMQDLRNLPYHIFGSHDSCRDVVCTRKLNNEENLVGLLQEDHLFEEIKKCVDNVVRKADRLQKNVTTNYAERCVGAALAYNLGPSWHLALMNKPHLNKFCERREQLRLQKIESRKKLKARRRQPQNTDSDLHYGPNAQEALPDLPEEEFKSNMAKKLAELTKEAGNSVEIERQTIGQHVNPLWLNIRRDRLTASNFGTICRGRPSTSCHAIVQKLLYAISGEDEMNLPASIRYGRLNESTAIQEFVKITGLAVNSCGFFIYKDAPFLGASPDGLVGQNSL</sequence>
<dbReference type="InterPro" id="IPR051703">
    <property type="entry name" value="NF-kappa-B_Signaling_Reg"/>
</dbReference>
<dbReference type="Pfam" id="PF09588">
    <property type="entry name" value="YqaJ"/>
    <property type="match status" value="1"/>
</dbReference>
<dbReference type="AlphaFoldDB" id="A0A8K0G8F8"/>
<dbReference type="InterPro" id="IPR019080">
    <property type="entry name" value="YqaJ_viral_recombinase"/>
</dbReference>
<protein>
    <recommendedName>
        <fullName evidence="6">Transposase</fullName>
    </recommendedName>
</protein>